<dbReference type="InterPro" id="IPR041698">
    <property type="entry name" value="Methyltransf_25"/>
</dbReference>
<evidence type="ECO:0000313" key="2">
    <source>
        <dbReference type="EMBL" id="QGW30086.1"/>
    </source>
</evidence>
<organism evidence="2 3">
    <name type="scientific">Phnomibacter ginsenosidimutans</name>
    <dbReference type="NCBI Taxonomy" id="2676868"/>
    <lineage>
        <taxon>Bacteria</taxon>
        <taxon>Pseudomonadati</taxon>
        <taxon>Bacteroidota</taxon>
        <taxon>Chitinophagia</taxon>
        <taxon>Chitinophagales</taxon>
        <taxon>Chitinophagaceae</taxon>
        <taxon>Phnomibacter</taxon>
    </lineage>
</organism>
<feature type="domain" description="Methyltransferase" evidence="1">
    <location>
        <begin position="46"/>
        <end position="131"/>
    </location>
</feature>
<accession>A0A6I6GB10</accession>
<dbReference type="Gene3D" id="3.40.50.150">
    <property type="entry name" value="Vaccinia Virus protein VP39"/>
    <property type="match status" value="1"/>
</dbReference>
<dbReference type="EMBL" id="CP046566">
    <property type="protein sequence ID" value="QGW30086.1"/>
    <property type="molecule type" value="Genomic_DNA"/>
</dbReference>
<reference evidence="2 3" key="1">
    <citation type="submission" date="2019-11" db="EMBL/GenBank/DDBJ databases">
        <authorList>
            <person name="Im W.T."/>
        </authorList>
    </citation>
    <scope>NUCLEOTIDE SEQUENCE [LARGE SCALE GENOMIC DNA]</scope>
    <source>
        <strain evidence="2 3">SB-02</strain>
    </source>
</reference>
<evidence type="ECO:0000259" key="1">
    <source>
        <dbReference type="Pfam" id="PF13649"/>
    </source>
</evidence>
<dbReference type="KEGG" id="fls:GLV81_15320"/>
<keyword evidence="2" id="KW-0489">Methyltransferase</keyword>
<keyword evidence="3" id="KW-1185">Reference proteome</keyword>
<dbReference type="PANTHER" id="PTHR12843">
    <property type="entry name" value="PROTEIN-LYSINE N-METHYLTRANSFERASE METTL10"/>
    <property type="match status" value="1"/>
</dbReference>
<keyword evidence="2" id="KW-0808">Transferase</keyword>
<dbReference type="Proteomes" id="UP000426027">
    <property type="component" value="Chromosome"/>
</dbReference>
<evidence type="ECO:0000313" key="3">
    <source>
        <dbReference type="Proteomes" id="UP000426027"/>
    </source>
</evidence>
<sequence>MENPLQQHWETVYKTNTAQQVSWTEEVPAQSLALIAELNLPKDAAIVDIGGGDSKLVDHLLAQGYTNITVVDISAAALERAKVRLGDAAATVQWVVSDVLAFEPTQSFALWHDRAAFHFLTNPADVQRYLQLLEKNVAGNVIIAAFSTEGPSKCSGLPVQQYSEGSMCSLMEGRFHKLKCDTVTHITPAAARQEFVYCGFSKNQA</sequence>
<dbReference type="AlphaFoldDB" id="A0A6I6GB10"/>
<dbReference type="Pfam" id="PF13649">
    <property type="entry name" value="Methyltransf_25"/>
    <property type="match status" value="1"/>
</dbReference>
<dbReference type="GO" id="GO:0032259">
    <property type="term" value="P:methylation"/>
    <property type="evidence" value="ECO:0007669"/>
    <property type="project" value="UniProtKB-KW"/>
</dbReference>
<dbReference type="CDD" id="cd02440">
    <property type="entry name" value="AdoMet_MTases"/>
    <property type="match status" value="1"/>
</dbReference>
<dbReference type="GO" id="GO:0008168">
    <property type="term" value="F:methyltransferase activity"/>
    <property type="evidence" value="ECO:0007669"/>
    <property type="project" value="UniProtKB-KW"/>
</dbReference>
<dbReference type="InterPro" id="IPR029063">
    <property type="entry name" value="SAM-dependent_MTases_sf"/>
</dbReference>
<proteinExistence type="predicted"/>
<gene>
    <name evidence="2" type="ORF">GLV81_15320</name>
</gene>
<name>A0A6I6GB10_9BACT</name>
<dbReference type="SUPFAM" id="SSF53335">
    <property type="entry name" value="S-adenosyl-L-methionine-dependent methyltransferases"/>
    <property type="match status" value="1"/>
</dbReference>
<dbReference type="PANTHER" id="PTHR12843:SF5">
    <property type="entry name" value="EEF1A LYSINE METHYLTRANSFERASE 2"/>
    <property type="match status" value="1"/>
</dbReference>
<protein>
    <submittedName>
        <fullName evidence="2">Methyltransferase domain-containing protein</fullName>
    </submittedName>
</protein>